<dbReference type="InterPro" id="IPR029063">
    <property type="entry name" value="SAM-dependent_MTases_sf"/>
</dbReference>
<accession>A0A1Y5S0Y6</accession>
<dbReference type="RefSeq" id="WP_085867984.1">
    <property type="nucleotide sequence ID" value="NZ_FWFQ01000008.1"/>
</dbReference>
<organism evidence="1 2">
    <name type="scientific">Pseudoruegeria aquimaris</name>
    <dbReference type="NCBI Taxonomy" id="393663"/>
    <lineage>
        <taxon>Bacteria</taxon>
        <taxon>Pseudomonadati</taxon>
        <taxon>Pseudomonadota</taxon>
        <taxon>Alphaproteobacteria</taxon>
        <taxon>Rhodobacterales</taxon>
        <taxon>Roseobacteraceae</taxon>
        <taxon>Pseudoruegeria</taxon>
    </lineage>
</organism>
<proteinExistence type="predicted"/>
<dbReference type="Proteomes" id="UP000193409">
    <property type="component" value="Unassembled WGS sequence"/>
</dbReference>
<keyword evidence="2" id="KW-1185">Reference proteome</keyword>
<dbReference type="Pfam" id="PF13489">
    <property type="entry name" value="Methyltransf_23"/>
    <property type="match status" value="1"/>
</dbReference>
<dbReference type="SUPFAM" id="SSF53335">
    <property type="entry name" value="S-adenosyl-L-methionine-dependent methyltransferases"/>
    <property type="match status" value="1"/>
</dbReference>
<evidence type="ECO:0000313" key="2">
    <source>
        <dbReference type="Proteomes" id="UP000193409"/>
    </source>
</evidence>
<name>A0A1Y5S0Y6_9RHOB</name>
<dbReference type="AlphaFoldDB" id="A0A1Y5S0Y6"/>
<dbReference type="PANTHER" id="PTHR43861">
    <property type="entry name" value="TRANS-ACONITATE 2-METHYLTRANSFERASE-RELATED"/>
    <property type="match status" value="1"/>
</dbReference>
<dbReference type="OrthoDB" id="9804312at2"/>
<dbReference type="EMBL" id="FWFQ01000008">
    <property type="protein sequence ID" value="SLN30161.1"/>
    <property type="molecule type" value="Genomic_DNA"/>
</dbReference>
<dbReference type="CDD" id="cd02440">
    <property type="entry name" value="AdoMet_MTases"/>
    <property type="match status" value="1"/>
</dbReference>
<evidence type="ECO:0000313" key="1">
    <source>
        <dbReference type="EMBL" id="SLN30161.1"/>
    </source>
</evidence>
<gene>
    <name evidence="1" type="ORF">PSA7680_01433</name>
</gene>
<protein>
    <submittedName>
        <fullName evidence="1">Biotin biosynthesis protein BioC</fullName>
    </submittedName>
</protein>
<dbReference type="Gene3D" id="3.40.50.150">
    <property type="entry name" value="Vaccinia Virus protein VP39"/>
    <property type="match status" value="1"/>
</dbReference>
<reference evidence="1 2" key="1">
    <citation type="submission" date="2017-03" db="EMBL/GenBank/DDBJ databases">
        <authorList>
            <person name="Afonso C.L."/>
            <person name="Miller P.J."/>
            <person name="Scott M.A."/>
            <person name="Spackman E."/>
            <person name="Goraichik I."/>
            <person name="Dimitrov K.M."/>
            <person name="Suarez D.L."/>
            <person name="Swayne D.E."/>
        </authorList>
    </citation>
    <scope>NUCLEOTIDE SEQUENCE [LARGE SCALE GENOMIC DNA]</scope>
    <source>
        <strain evidence="1 2">CECT 7680</strain>
    </source>
</reference>
<dbReference type="PANTHER" id="PTHR43861:SF1">
    <property type="entry name" value="TRANS-ACONITATE 2-METHYLTRANSFERASE"/>
    <property type="match status" value="1"/>
</dbReference>
<sequence>MSDAETLAVYAAKAADYAKLVSRGQPDADLRAFMAALPARARVLDLGCGPGNSARMMMDAGFEVEATDAAPEMVALARRAGVDARVAAFADLDAIDRYDGVWANFSLLHAPRAAFPIHLQAIKRALKSGGLLHLGMKIGEGEGRDGLGRFYTYYGLEALERLLAQAGFTVVRKRLGEAAGLAGTSDPFVILTAHG</sequence>